<dbReference type="PANTHER" id="PTHR45527:SF1">
    <property type="entry name" value="FATTY ACID SYNTHASE"/>
    <property type="match status" value="1"/>
</dbReference>
<dbReference type="InterPro" id="IPR001242">
    <property type="entry name" value="Condensation_dom"/>
</dbReference>
<dbReference type="AlphaFoldDB" id="A0A939IJT9"/>
<dbReference type="Proteomes" id="UP000664545">
    <property type="component" value="Unassembled WGS sequence"/>
</dbReference>
<proteinExistence type="predicted"/>
<dbReference type="GO" id="GO:0044550">
    <property type="term" value="P:secondary metabolite biosynthetic process"/>
    <property type="evidence" value="ECO:0007669"/>
    <property type="project" value="TreeGrafter"/>
</dbReference>
<dbReference type="PROSITE" id="PS50075">
    <property type="entry name" value="CARRIER"/>
    <property type="match status" value="1"/>
</dbReference>
<dbReference type="InterPro" id="IPR009081">
    <property type="entry name" value="PP-bd_ACP"/>
</dbReference>
<evidence type="ECO:0000259" key="2">
    <source>
        <dbReference type="PROSITE" id="PS50075"/>
    </source>
</evidence>
<reference evidence="3" key="1">
    <citation type="submission" date="2021-02" db="EMBL/GenBank/DDBJ databases">
        <title>Abyssanaerobacter marinus gen.nov., sp., nov, anaerobic bacterium isolated from the Onnuri vent field of Indian Ocean and suggestion of Mogibacteriaceae fam. nov., and proposal of reclassification of ambiguous this family's genus member.</title>
        <authorList>
            <person name="Kim Y.J."/>
            <person name="Yang J.-A."/>
        </authorList>
    </citation>
    <scope>NUCLEOTIDE SEQUENCE</scope>
    <source>
        <strain evidence="3">DSM 2634</strain>
    </source>
</reference>
<comment type="cofactor">
    <cofactor evidence="1">
        <name>pantetheine 4'-phosphate</name>
        <dbReference type="ChEBI" id="CHEBI:47942"/>
    </cofactor>
</comment>
<dbReference type="GO" id="GO:0031177">
    <property type="term" value="F:phosphopantetheine binding"/>
    <property type="evidence" value="ECO:0007669"/>
    <property type="project" value="TreeGrafter"/>
</dbReference>
<dbReference type="Gene3D" id="3.30.559.30">
    <property type="entry name" value="Nonribosomal peptide synthetase, condensation domain"/>
    <property type="match status" value="1"/>
</dbReference>
<dbReference type="SUPFAM" id="SSF52777">
    <property type="entry name" value="CoA-dependent acyltransferases"/>
    <property type="match status" value="2"/>
</dbReference>
<dbReference type="Pfam" id="PF00550">
    <property type="entry name" value="PP-binding"/>
    <property type="match status" value="1"/>
</dbReference>
<sequence>MMNEMLELFRQICNNRDLKKEDNFFVAGGDSMKAGRIISILQERYQAELSYPDIFTSTTIQEIIDKIKTKDSEIPTVSLAHYAGKKIPLTIQQKEILAHDILYKTNAFKIIASVDIHGEVNEKRLKQSIRDVIESYLLFSTQIQIETDLYNCVAEDKVRFLWRDGDANDQDIQLWLNEVIGIEPDRYKVVFYHKESSLQESRLFIGLHHIWGDESTAKIVLDGIWNRYRAYTGQDYVDRLPPSFAYQQFSILQQNEEKEPYMAFWNKKLAEATNISSLKIMHNEDTGAFQEPEYVELQITEDEGRQLHRMAKECGSSLYSIFLSLYKLLIYEITNKNDVLIGFPIRAGAKSGASTEPGLYVSQSISTTAVDEKESIFHFVKRNQQEIFENIEFSVFPFGYIAEMIDNDKAWKELPHKIHFNYIEEEYEDRVSEDLIVNNLNFLKQQQLSDFELIIGKKDSQFRASFVYKKGKFETGYVQHIRTSFERMLYRFLAFSLEKTIGEFIRKEEEFEYEEFDL</sequence>
<evidence type="ECO:0000313" key="3">
    <source>
        <dbReference type="EMBL" id="MBN7773938.1"/>
    </source>
</evidence>
<dbReference type="GO" id="GO:0008610">
    <property type="term" value="P:lipid biosynthetic process"/>
    <property type="evidence" value="ECO:0007669"/>
    <property type="project" value="UniProtKB-ARBA"/>
</dbReference>
<dbReference type="GO" id="GO:0043041">
    <property type="term" value="P:amino acid activation for nonribosomal peptide biosynthetic process"/>
    <property type="evidence" value="ECO:0007669"/>
    <property type="project" value="TreeGrafter"/>
</dbReference>
<name>A0A939IJT9_CLOAM</name>
<dbReference type="Gene3D" id="1.10.1200.10">
    <property type="entry name" value="ACP-like"/>
    <property type="match status" value="1"/>
</dbReference>
<dbReference type="InterPro" id="IPR036736">
    <property type="entry name" value="ACP-like_sf"/>
</dbReference>
<dbReference type="SUPFAM" id="SSF47336">
    <property type="entry name" value="ACP-like"/>
    <property type="match status" value="1"/>
</dbReference>
<dbReference type="Gene3D" id="3.30.559.10">
    <property type="entry name" value="Chloramphenicol acetyltransferase-like domain"/>
    <property type="match status" value="1"/>
</dbReference>
<keyword evidence="4" id="KW-1185">Reference proteome</keyword>
<dbReference type="GO" id="GO:0003824">
    <property type="term" value="F:catalytic activity"/>
    <property type="evidence" value="ECO:0007669"/>
    <property type="project" value="InterPro"/>
</dbReference>
<gene>
    <name evidence="3" type="ORF">JYB65_11245</name>
</gene>
<feature type="domain" description="Carrier" evidence="2">
    <location>
        <begin position="1"/>
        <end position="71"/>
    </location>
</feature>
<organism evidence="3 4">
    <name type="scientific">Clostridium aminobutyricum</name>
    <dbReference type="NCBI Taxonomy" id="33953"/>
    <lineage>
        <taxon>Bacteria</taxon>
        <taxon>Bacillati</taxon>
        <taxon>Bacillota</taxon>
        <taxon>Clostridia</taxon>
        <taxon>Eubacteriales</taxon>
        <taxon>Clostridiaceae</taxon>
        <taxon>Clostridium</taxon>
    </lineage>
</organism>
<evidence type="ECO:0000256" key="1">
    <source>
        <dbReference type="ARBA" id="ARBA00001957"/>
    </source>
</evidence>
<dbReference type="EMBL" id="JAFJZZ010000005">
    <property type="protein sequence ID" value="MBN7773938.1"/>
    <property type="molecule type" value="Genomic_DNA"/>
</dbReference>
<dbReference type="InterPro" id="IPR023213">
    <property type="entry name" value="CAT-like_dom_sf"/>
</dbReference>
<protein>
    <recommendedName>
        <fullName evidence="2">Carrier domain-containing protein</fullName>
    </recommendedName>
</protein>
<comment type="caution">
    <text evidence="3">The sequence shown here is derived from an EMBL/GenBank/DDBJ whole genome shotgun (WGS) entry which is preliminary data.</text>
</comment>
<dbReference type="RefSeq" id="WP_206582778.1">
    <property type="nucleotide sequence ID" value="NZ_JAFJZZ010000005.1"/>
</dbReference>
<dbReference type="PANTHER" id="PTHR45527">
    <property type="entry name" value="NONRIBOSOMAL PEPTIDE SYNTHETASE"/>
    <property type="match status" value="1"/>
</dbReference>
<evidence type="ECO:0000313" key="4">
    <source>
        <dbReference type="Proteomes" id="UP000664545"/>
    </source>
</evidence>
<dbReference type="GO" id="GO:0005737">
    <property type="term" value="C:cytoplasm"/>
    <property type="evidence" value="ECO:0007669"/>
    <property type="project" value="TreeGrafter"/>
</dbReference>
<dbReference type="Pfam" id="PF00668">
    <property type="entry name" value="Condensation"/>
    <property type="match status" value="1"/>
</dbReference>
<accession>A0A939IJT9</accession>